<reference evidence="2 3" key="1">
    <citation type="journal article" date="2018" name="Front. Plant Sci.">
        <title>Red Clover (Trifolium pratense) and Zigzag Clover (T. medium) - A Picture of Genomic Similarities and Differences.</title>
        <authorList>
            <person name="Dluhosova J."/>
            <person name="Istvanek J."/>
            <person name="Nedelnik J."/>
            <person name="Repkova J."/>
        </authorList>
    </citation>
    <scope>NUCLEOTIDE SEQUENCE [LARGE SCALE GENOMIC DNA]</scope>
    <source>
        <strain evidence="3">cv. 10/8</strain>
        <tissue evidence="2">Leaf</tissue>
    </source>
</reference>
<dbReference type="PANTHER" id="PTHR35508:SF1">
    <property type="entry name" value="VOLTAGE-DEPENDENT L-TYPE CALCIUM CHANNEL SUBUNIT"/>
    <property type="match status" value="1"/>
</dbReference>
<dbReference type="EMBL" id="LXQA010089894">
    <property type="protein sequence ID" value="MCI13851.1"/>
    <property type="molecule type" value="Genomic_DNA"/>
</dbReference>
<name>A0A392PP37_9FABA</name>
<protein>
    <submittedName>
        <fullName evidence="2">Uncharacterized protein</fullName>
    </submittedName>
</protein>
<keyword evidence="1" id="KW-0472">Membrane</keyword>
<comment type="caution">
    <text evidence="2">The sequence shown here is derived from an EMBL/GenBank/DDBJ whole genome shotgun (WGS) entry which is preliminary data.</text>
</comment>
<keyword evidence="1" id="KW-0812">Transmembrane</keyword>
<organism evidence="2 3">
    <name type="scientific">Trifolium medium</name>
    <dbReference type="NCBI Taxonomy" id="97028"/>
    <lineage>
        <taxon>Eukaryota</taxon>
        <taxon>Viridiplantae</taxon>
        <taxon>Streptophyta</taxon>
        <taxon>Embryophyta</taxon>
        <taxon>Tracheophyta</taxon>
        <taxon>Spermatophyta</taxon>
        <taxon>Magnoliopsida</taxon>
        <taxon>eudicotyledons</taxon>
        <taxon>Gunneridae</taxon>
        <taxon>Pentapetalae</taxon>
        <taxon>rosids</taxon>
        <taxon>fabids</taxon>
        <taxon>Fabales</taxon>
        <taxon>Fabaceae</taxon>
        <taxon>Papilionoideae</taxon>
        <taxon>50 kb inversion clade</taxon>
        <taxon>NPAAA clade</taxon>
        <taxon>Hologalegina</taxon>
        <taxon>IRL clade</taxon>
        <taxon>Trifolieae</taxon>
        <taxon>Trifolium</taxon>
    </lineage>
</organism>
<dbReference type="AlphaFoldDB" id="A0A392PP37"/>
<sequence length="60" mass="6489">MLCVMNRFFEASNSFPCLYDMHINQGKGLLVFALFFLAATINAIVISLLMSLAAAGGFLA</sequence>
<accession>A0A392PP37</accession>
<feature type="transmembrane region" description="Helical" evidence="1">
    <location>
        <begin position="29"/>
        <end position="59"/>
    </location>
</feature>
<proteinExistence type="predicted"/>
<evidence type="ECO:0000313" key="2">
    <source>
        <dbReference type="EMBL" id="MCI13851.1"/>
    </source>
</evidence>
<evidence type="ECO:0000313" key="3">
    <source>
        <dbReference type="Proteomes" id="UP000265520"/>
    </source>
</evidence>
<dbReference type="PANTHER" id="PTHR35508">
    <property type="entry name" value="VOLTAGE-DEPENDENT L-TYPE CALCIUM CHANNEL SUBUNIT"/>
    <property type="match status" value="1"/>
</dbReference>
<evidence type="ECO:0000256" key="1">
    <source>
        <dbReference type="SAM" id="Phobius"/>
    </source>
</evidence>
<feature type="non-terminal residue" evidence="2">
    <location>
        <position position="60"/>
    </location>
</feature>
<dbReference type="Proteomes" id="UP000265520">
    <property type="component" value="Unassembled WGS sequence"/>
</dbReference>
<keyword evidence="3" id="KW-1185">Reference proteome</keyword>
<keyword evidence="1" id="KW-1133">Transmembrane helix</keyword>